<feature type="region of interest" description="Disordered" evidence="1">
    <location>
        <begin position="26"/>
        <end position="60"/>
    </location>
</feature>
<dbReference type="GeneID" id="31232057"/>
<evidence type="ECO:0008006" key="5">
    <source>
        <dbReference type="Google" id="ProtNLM"/>
    </source>
</evidence>
<dbReference type="Proteomes" id="UP001595908">
    <property type="component" value="Unassembled WGS sequence"/>
</dbReference>
<feature type="compositionally biased region" description="Pro residues" evidence="1">
    <location>
        <begin position="42"/>
        <end position="57"/>
    </location>
</feature>
<comment type="caution">
    <text evidence="3">The sequence shown here is derived from an EMBL/GenBank/DDBJ whole genome shotgun (WGS) entry which is preliminary data.</text>
</comment>
<evidence type="ECO:0000256" key="1">
    <source>
        <dbReference type="SAM" id="MobiDB-lite"/>
    </source>
</evidence>
<sequence>MNGAERLRVPLLVVVSAVLFTGCAGAGSEPAPPGATQTVRPAPTPSPPAPSPTPSPTPSTAAEIAEGVTHWYEYGGETAMVSLINEAAEVRAGRPDEPLDLVTLDFGDLMNALDTARMLGSVPDPETRTAWSLAVEQLDAGARELLGSAPENSLFQSPEQAGQAWRGWHTFDEGIKSLKAAEARLRDAFGLKPPSDPWAER</sequence>
<evidence type="ECO:0000256" key="2">
    <source>
        <dbReference type="SAM" id="SignalP"/>
    </source>
</evidence>
<keyword evidence="4" id="KW-1185">Reference proteome</keyword>
<accession>A0ABV9V430</accession>
<keyword evidence="2" id="KW-0732">Signal</keyword>
<name>A0ABV9V430_STRAZ</name>
<evidence type="ECO:0000313" key="3">
    <source>
        <dbReference type="EMBL" id="MFC4977524.1"/>
    </source>
</evidence>
<dbReference type="EMBL" id="JBHSJE010000001">
    <property type="protein sequence ID" value="MFC4977524.1"/>
    <property type="molecule type" value="Genomic_DNA"/>
</dbReference>
<feature type="signal peptide" evidence="2">
    <location>
        <begin position="1"/>
        <end position="26"/>
    </location>
</feature>
<organism evidence="3 4">
    <name type="scientific">Streptomyces atroolivaceus</name>
    <dbReference type="NCBI Taxonomy" id="66869"/>
    <lineage>
        <taxon>Bacteria</taxon>
        <taxon>Bacillati</taxon>
        <taxon>Actinomycetota</taxon>
        <taxon>Actinomycetes</taxon>
        <taxon>Kitasatosporales</taxon>
        <taxon>Streptomycetaceae</taxon>
        <taxon>Streptomyces</taxon>
    </lineage>
</organism>
<reference evidence="4" key="1">
    <citation type="journal article" date="2019" name="Int. J. Syst. Evol. Microbiol.">
        <title>The Global Catalogue of Microorganisms (GCM) 10K type strain sequencing project: providing services to taxonomists for standard genome sequencing and annotation.</title>
        <authorList>
            <consortium name="The Broad Institute Genomics Platform"/>
            <consortium name="The Broad Institute Genome Sequencing Center for Infectious Disease"/>
            <person name="Wu L."/>
            <person name="Ma J."/>
        </authorList>
    </citation>
    <scope>NUCLEOTIDE SEQUENCE [LARGE SCALE GENOMIC DNA]</scope>
    <source>
        <strain evidence="4">ICMP 257</strain>
    </source>
</reference>
<protein>
    <recommendedName>
        <fullName evidence="5">Lipoprotein</fullName>
    </recommendedName>
</protein>
<feature type="chain" id="PRO_5046438817" description="Lipoprotein" evidence="2">
    <location>
        <begin position="27"/>
        <end position="201"/>
    </location>
</feature>
<gene>
    <name evidence="3" type="ORF">ACFPL4_04000</name>
</gene>
<dbReference type="PROSITE" id="PS51257">
    <property type="entry name" value="PROKAR_LIPOPROTEIN"/>
    <property type="match status" value="1"/>
</dbReference>
<dbReference type="RefSeq" id="WP_033297799.1">
    <property type="nucleotide sequence ID" value="NZ_JBHSJE010000001.1"/>
</dbReference>
<evidence type="ECO:0000313" key="4">
    <source>
        <dbReference type="Proteomes" id="UP001595908"/>
    </source>
</evidence>
<proteinExistence type="predicted"/>